<evidence type="ECO:0000313" key="1">
    <source>
        <dbReference type="EMBL" id="MDC8012237.1"/>
    </source>
</evidence>
<reference evidence="1" key="1">
    <citation type="submission" date="2023-02" db="EMBL/GenBank/DDBJ databases">
        <title>Tahibacter soli sp. nov. isolated from soil.</title>
        <authorList>
            <person name="Baek J.H."/>
            <person name="Lee J.K."/>
            <person name="Choi D.G."/>
            <person name="Jeon C.O."/>
        </authorList>
    </citation>
    <scope>NUCLEOTIDE SEQUENCE</scope>
    <source>
        <strain evidence="1">BL</strain>
    </source>
</reference>
<dbReference type="Proteomes" id="UP001139971">
    <property type="component" value="Unassembled WGS sequence"/>
</dbReference>
<dbReference type="RefSeq" id="WP_263543485.1">
    <property type="nucleotide sequence ID" value="NZ_JAOVZO020000003.1"/>
</dbReference>
<dbReference type="AlphaFoldDB" id="A0A9X4BIG9"/>
<comment type="caution">
    <text evidence="1">The sequence shown here is derived from an EMBL/GenBank/DDBJ whole genome shotgun (WGS) entry which is preliminary data.</text>
</comment>
<sequence>MRLAQVDYREGKLADADAAMTALLARLTPGTNDLLRGRALIVRGSTRSRLGDFGAAYVDFDAALAALPRDAPPVERARALSGRGSSGVPSHRFDAALADMGEARSLFAAAGDAFGTARVDANLGMLELYRSRPGAALPYLDAAATGLAAVGAQHEWQVVLTAQIEAQLSLLQPEQAAAIAERAWRERERSKDPEQRVDLALDRAHVLVATGRYRDAAALLADPANDAVQGAVLRARVAALRADLALRQRRWNDAAALAHAALADWPAQGGARDREAVALIELRARLALSQTAAARELAQRLPAADVPPTDALPADGVFRELRRAEWRVAQGDVDGAAAAFRDALAAAEQGGVPASIAGVAASAVPWLIEHGRLDDARALAGRVAPWAPRDFDCALVQVRVLHAGGAVEAWRAALDAAHALAGEREIPPALTQAPAARRGESHGAVGRF</sequence>
<organism evidence="1 2">
    <name type="scientific">Tahibacter soli</name>
    <dbReference type="NCBI Taxonomy" id="2983605"/>
    <lineage>
        <taxon>Bacteria</taxon>
        <taxon>Pseudomonadati</taxon>
        <taxon>Pseudomonadota</taxon>
        <taxon>Gammaproteobacteria</taxon>
        <taxon>Lysobacterales</taxon>
        <taxon>Rhodanobacteraceae</taxon>
        <taxon>Tahibacter</taxon>
    </lineage>
</organism>
<dbReference type="InterPro" id="IPR011990">
    <property type="entry name" value="TPR-like_helical_dom_sf"/>
</dbReference>
<name>A0A9X4BIG9_9GAMM</name>
<evidence type="ECO:0000313" key="2">
    <source>
        <dbReference type="Proteomes" id="UP001139971"/>
    </source>
</evidence>
<dbReference type="Gene3D" id="1.25.40.10">
    <property type="entry name" value="Tetratricopeptide repeat domain"/>
    <property type="match status" value="2"/>
</dbReference>
<keyword evidence="2" id="KW-1185">Reference proteome</keyword>
<proteinExistence type="predicted"/>
<gene>
    <name evidence="1" type="ORF">OD750_006715</name>
</gene>
<protein>
    <recommendedName>
        <fullName evidence="3">Tetratricopeptide repeat protein</fullName>
    </recommendedName>
</protein>
<dbReference type="SUPFAM" id="SSF48452">
    <property type="entry name" value="TPR-like"/>
    <property type="match status" value="1"/>
</dbReference>
<accession>A0A9X4BIG9</accession>
<dbReference type="EMBL" id="JAOVZO020000003">
    <property type="protein sequence ID" value="MDC8012237.1"/>
    <property type="molecule type" value="Genomic_DNA"/>
</dbReference>
<evidence type="ECO:0008006" key="3">
    <source>
        <dbReference type="Google" id="ProtNLM"/>
    </source>
</evidence>